<name>A0A0A8K601_9HYPH</name>
<sequence>MFCHGYRTGSESTSILRQLKRGLAAGAIGAAPAPHRAWITRVRRSPPTPAG</sequence>
<protein>
    <submittedName>
        <fullName evidence="1">Uncharacterized protein</fullName>
    </submittedName>
</protein>
<dbReference type="EMBL" id="AP014648">
    <property type="protein sequence ID" value="BAQ17409.1"/>
    <property type="molecule type" value="Genomic_DNA"/>
</dbReference>
<reference evidence="1 2" key="1">
    <citation type="submission" date="2014-09" db="EMBL/GenBank/DDBJ databases">
        <title>Genome sequencing of Methyloceanibacter caenitepidi Gela4.</title>
        <authorList>
            <person name="Takeuchi M."/>
            <person name="Susumu S."/>
            <person name="Kamagata Y."/>
            <person name="Oshima K."/>
            <person name="Hattori M."/>
            <person name="Iwasaki W."/>
        </authorList>
    </citation>
    <scope>NUCLEOTIDE SEQUENCE [LARGE SCALE GENOMIC DNA]</scope>
    <source>
        <strain evidence="1 2">Gela4</strain>
    </source>
</reference>
<proteinExistence type="predicted"/>
<dbReference type="KEGG" id="mcg:GL4_1959"/>
<dbReference type="AlphaFoldDB" id="A0A0A8K601"/>
<evidence type="ECO:0000313" key="1">
    <source>
        <dbReference type="EMBL" id="BAQ17409.1"/>
    </source>
</evidence>
<dbReference type="HOGENOM" id="CLU_3100670_0_0_5"/>
<accession>A0A0A8K601</accession>
<evidence type="ECO:0000313" key="2">
    <source>
        <dbReference type="Proteomes" id="UP000031643"/>
    </source>
</evidence>
<gene>
    <name evidence="1" type="ORF">GL4_1959</name>
</gene>
<dbReference type="Proteomes" id="UP000031643">
    <property type="component" value="Chromosome"/>
</dbReference>
<keyword evidence="2" id="KW-1185">Reference proteome</keyword>
<organism evidence="1 2">
    <name type="scientific">Methyloceanibacter caenitepidi</name>
    <dbReference type="NCBI Taxonomy" id="1384459"/>
    <lineage>
        <taxon>Bacteria</taxon>
        <taxon>Pseudomonadati</taxon>
        <taxon>Pseudomonadota</taxon>
        <taxon>Alphaproteobacteria</taxon>
        <taxon>Hyphomicrobiales</taxon>
        <taxon>Hyphomicrobiaceae</taxon>
        <taxon>Methyloceanibacter</taxon>
    </lineage>
</organism>